<keyword evidence="1" id="KW-0812">Transmembrane</keyword>
<protein>
    <submittedName>
        <fullName evidence="2">Uncharacterized protein</fullName>
    </submittedName>
</protein>
<dbReference type="EMBL" id="JBEWSZ010000004">
    <property type="protein sequence ID" value="MET2831553.1"/>
    <property type="molecule type" value="Genomic_DNA"/>
</dbReference>
<keyword evidence="3" id="KW-1185">Reference proteome</keyword>
<keyword evidence="1" id="KW-0472">Membrane</keyword>
<accession>A0ABV2DQ56</accession>
<evidence type="ECO:0000313" key="3">
    <source>
        <dbReference type="Proteomes" id="UP001548832"/>
    </source>
</evidence>
<gene>
    <name evidence="2" type="ORF">ABVQ20_31860</name>
</gene>
<feature type="transmembrane region" description="Helical" evidence="1">
    <location>
        <begin position="82"/>
        <end position="100"/>
    </location>
</feature>
<dbReference type="RefSeq" id="WP_354463663.1">
    <property type="nucleotide sequence ID" value="NZ_JBEWSZ010000004.1"/>
</dbReference>
<dbReference type="Proteomes" id="UP001548832">
    <property type="component" value="Unassembled WGS sequence"/>
</dbReference>
<evidence type="ECO:0000256" key="1">
    <source>
        <dbReference type="SAM" id="Phobius"/>
    </source>
</evidence>
<reference evidence="2 3" key="1">
    <citation type="submission" date="2024-06" db="EMBL/GenBank/DDBJ databases">
        <authorList>
            <person name="Kim D.-U."/>
        </authorList>
    </citation>
    <scope>NUCLEOTIDE SEQUENCE [LARGE SCALE GENOMIC DNA]</scope>
    <source>
        <strain evidence="2 3">KACC15460</strain>
    </source>
</reference>
<sequence length="110" mass="12463">MTARTTVRKLLSLRWLEAMGIALTLVALVWWAIVYAQVMSNTGFPIERTLPCLLNTSDRCSLAMSLCKNWHFLGIKRYSPELLWTGAIVSSLAFLLGSFMQNPRQRKEGT</sequence>
<organism evidence="2 3">
    <name type="scientific">Mesorhizobium shangrilense</name>
    <dbReference type="NCBI Taxonomy" id="460060"/>
    <lineage>
        <taxon>Bacteria</taxon>
        <taxon>Pseudomonadati</taxon>
        <taxon>Pseudomonadota</taxon>
        <taxon>Alphaproteobacteria</taxon>
        <taxon>Hyphomicrobiales</taxon>
        <taxon>Phyllobacteriaceae</taxon>
        <taxon>Mesorhizobium</taxon>
    </lineage>
</organism>
<feature type="transmembrane region" description="Helical" evidence="1">
    <location>
        <begin position="12"/>
        <end position="33"/>
    </location>
</feature>
<name>A0ABV2DQ56_9HYPH</name>
<evidence type="ECO:0000313" key="2">
    <source>
        <dbReference type="EMBL" id="MET2831553.1"/>
    </source>
</evidence>
<proteinExistence type="predicted"/>
<comment type="caution">
    <text evidence="2">The sequence shown here is derived from an EMBL/GenBank/DDBJ whole genome shotgun (WGS) entry which is preliminary data.</text>
</comment>
<keyword evidence="1" id="KW-1133">Transmembrane helix</keyword>